<dbReference type="Pfam" id="PF00149">
    <property type="entry name" value="Metallophos"/>
    <property type="match status" value="1"/>
</dbReference>
<evidence type="ECO:0000313" key="2">
    <source>
        <dbReference type="EMBL" id="ETR70168.1"/>
    </source>
</evidence>
<dbReference type="GO" id="GO:0016791">
    <property type="term" value="F:phosphatase activity"/>
    <property type="evidence" value="ECO:0007669"/>
    <property type="project" value="TreeGrafter"/>
</dbReference>
<dbReference type="Gene3D" id="3.60.21.10">
    <property type="match status" value="1"/>
</dbReference>
<reference evidence="3" key="1">
    <citation type="submission" date="2012-11" db="EMBL/GenBank/DDBJ databases">
        <authorList>
            <person name="Lucero-Rivera Y.E."/>
            <person name="Tovar-Ramirez D."/>
        </authorList>
    </citation>
    <scope>NUCLEOTIDE SEQUENCE [LARGE SCALE GENOMIC DNA]</scope>
    <source>
        <strain evidence="3">Araruama</strain>
    </source>
</reference>
<evidence type="ECO:0000259" key="1">
    <source>
        <dbReference type="Pfam" id="PF00149"/>
    </source>
</evidence>
<dbReference type="GO" id="GO:0005737">
    <property type="term" value="C:cytoplasm"/>
    <property type="evidence" value="ECO:0007669"/>
    <property type="project" value="TreeGrafter"/>
</dbReference>
<dbReference type="InterPro" id="IPR029052">
    <property type="entry name" value="Metallo-depent_PP-like"/>
</dbReference>
<dbReference type="SUPFAM" id="SSF56300">
    <property type="entry name" value="Metallo-dependent phosphatases"/>
    <property type="match status" value="1"/>
</dbReference>
<dbReference type="Proteomes" id="UP000189670">
    <property type="component" value="Unassembled WGS sequence"/>
</dbReference>
<gene>
    <name evidence="2" type="ORF">OMM_03437</name>
</gene>
<accession>A0A1V1P5V1</accession>
<feature type="domain" description="Calcineurin-like phosphoesterase" evidence="1">
    <location>
        <begin position="10"/>
        <end position="224"/>
    </location>
</feature>
<comment type="caution">
    <text evidence="2">The sequence shown here is derived from an EMBL/GenBank/DDBJ whole genome shotgun (WGS) entry which is preliminary data.</text>
</comment>
<dbReference type="PANTHER" id="PTHR42850">
    <property type="entry name" value="METALLOPHOSPHOESTERASE"/>
    <property type="match status" value="1"/>
</dbReference>
<dbReference type="PANTHER" id="PTHR42850:SF4">
    <property type="entry name" value="ZINC-DEPENDENT ENDOPOLYPHOSPHATASE"/>
    <property type="match status" value="1"/>
</dbReference>
<organism evidence="2 3">
    <name type="scientific">Candidatus Magnetoglobus multicellularis str. Araruama</name>
    <dbReference type="NCBI Taxonomy" id="890399"/>
    <lineage>
        <taxon>Bacteria</taxon>
        <taxon>Pseudomonadati</taxon>
        <taxon>Thermodesulfobacteriota</taxon>
        <taxon>Desulfobacteria</taxon>
        <taxon>Desulfobacterales</taxon>
        <taxon>Desulfobacteraceae</taxon>
        <taxon>Candidatus Magnetoglobus</taxon>
    </lineage>
</organism>
<dbReference type="EMBL" id="ATBP01000473">
    <property type="protein sequence ID" value="ETR70168.1"/>
    <property type="molecule type" value="Genomic_DNA"/>
</dbReference>
<protein>
    <submittedName>
        <fullName evidence="2">Serine/threonine protein phosphatase 1</fullName>
    </submittedName>
</protein>
<name>A0A1V1P5V1_9BACT</name>
<sequence length="331" mass="38462">MSTIKGGIMIWAIGDIHGMLDPLTRLISKITWYHTKIEQDLEKIIFLGDYIDHGPSSKQVIDYITELPFEKELIMGNHEDLLLQFVKQADLFQRFGNVWFRGNGGQRTANSFNPGLNVDEEREDTTPEELNLDDKYIDFFNNLKLSHVETIGSRKFVFVHALFNQNFSVSEQMALKGYDDFHEWRTKNMVWIEDTLIWDRTHPKDHFDDYIVIHGHIPTPRLNEIWSDIDDYDPASEFPFIKVKHHPDKNKASFKYNSLQYTHLTTADLDDVIAINVDTGSVYGHSLTAIGISEEDLENNEMTVLKVHGGKGYRKSYDFDSFNIRFSSKIY</sequence>
<proteinExistence type="predicted"/>
<dbReference type="InterPro" id="IPR050126">
    <property type="entry name" value="Ap4A_hydrolase"/>
</dbReference>
<dbReference type="AlphaFoldDB" id="A0A1V1P5V1"/>
<evidence type="ECO:0000313" key="3">
    <source>
        <dbReference type="Proteomes" id="UP000189670"/>
    </source>
</evidence>
<dbReference type="InterPro" id="IPR004843">
    <property type="entry name" value="Calcineurin-like_PHP"/>
</dbReference>